<dbReference type="InterPro" id="IPR035966">
    <property type="entry name" value="PKF_sf"/>
</dbReference>
<dbReference type="GO" id="GO:0005829">
    <property type="term" value="C:cytosol"/>
    <property type="evidence" value="ECO:0007669"/>
    <property type="project" value="TreeGrafter"/>
</dbReference>
<evidence type="ECO:0000259" key="4">
    <source>
        <dbReference type="Pfam" id="PF10283"/>
    </source>
</evidence>
<dbReference type="AlphaFoldDB" id="A0A9P1FNL1"/>
<comment type="caution">
    <text evidence="5">The sequence shown here is derived from an EMBL/GenBank/DDBJ whole genome shotgun (WGS) entry which is preliminary data.</text>
</comment>
<sequence length="1218" mass="132307">MNKHWIPARTCCYFLLKKENQKIGEAVTLSAIDDLGRALRVGVVIAGELTCLPSYPTNVIVGLHECLMALNPGSKLIGFLGGPEGLLQGRCKELTAKEIKASLNLGSWKLLSHGSCRDGSYEKERRKEEAIAAAKVCQEQRPLLNVMIAGPKDLSWAATLATCFVEEELCQTKIIGVPHSKHVNLYVPRYLAVTLGFDTARRLLSEVAGNIFVDSLSSNKYWHFIRCGEDALTLEVALQTRCTFSVLTSTAGMTDANENETTKDGLSQVVSEISEVIRRRRKAGRHSGVVLISRQFIETLPEMDELKSAISSIVGPEVGPNPAQFPRFEEVEQQLPPANIRPLFKRLPRVVQRSLIWRRDAAGKPLLPRDLEAERIIGRFVQQELRSQPGPRKGGLKVKASFAPRFHAMEITTSSPLPSAFDCAFGYMLGHTAAMLVREQRNFYDIPSGSLVELVEEWVECEFGKLGGFIKGKNLPSAGSSSPGDLLEVRDSYAGNTETCMRRHCEQDASKGNVVCFVPNGAKAVKLVERWVECRWRGHKNFVKARHVQPAPAGTTLESDDALPAAKSRGAGSPGKARGSASSLEPLAKKAKTGEAKPKRLPCKYGAGCYQKNPVHRAKFSHPGDPDFKTDEPGEPEPASSHDVEMPASESSAASSASASGSGAGSKPVETEVKPLTPDVDMPPAPEAAEAAEPAPAAKEKAEALPPAAAAPAAAAPAAVPAAIPAAAEGECRDCNCCFDDVLTIEGICCPGKEHFFCKVCMANFLTAFKTADYADQKKAKGRALCPMKDSETPFGDSVLAAVVPQDVFDEYLQIRIKVAEQSIQEHFEKENTAKIEELKDKLAKATGSGEQLELDKHRLKIIDDIFTLKCPRCKMAFLDYDNCSAITCGACKCGFCSYCLEDCGKDAHQHFYKNGSKCPNEGGPLFIAYNLWQEYQNNRKERLLCEFLAGLPEDMRKKVADLVAPDAKDLGITMPEDLSAASLVPEAHGVQRLKIAVPRRLRKQLAELKKDLPENVELKIPEPGEQVTIMMVVAALKAITAGKPMVFGKKNIAAHLPASHKVKIDDEWVLCRGSKKSPVPPGFIKAKHLKTLLGNKAKLEEANGHGSVLVREKAIQDEGKNSLGYLDDGTDVEVMGHWYECTWEGVGPLKRGFVQAHAIPDNDISMRGPTEDCTEALKFLEGKLGIKIEKFALGGGKPKAAAKAKAKAKGKAKAKAA</sequence>
<feature type="region of interest" description="Disordered" evidence="3">
    <location>
        <begin position="553"/>
        <end position="599"/>
    </location>
</feature>
<accession>A0A9P1FNL1</accession>
<feature type="compositionally biased region" description="Basic and acidic residues" evidence="3">
    <location>
        <begin position="622"/>
        <end position="632"/>
    </location>
</feature>
<feature type="domain" description="PBZ-type" evidence="4">
    <location>
        <begin position="602"/>
        <end position="625"/>
    </location>
</feature>
<dbReference type="Gene3D" id="3.40.50.450">
    <property type="match status" value="1"/>
</dbReference>
<feature type="region of interest" description="Disordered" evidence="3">
    <location>
        <begin position="616"/>
        <end position="705"/>
    </location>
</feature>
<evidence type="ECO:0000313" key="6">
    <source>
        <dbReference type="EMBL" id="CAL4768272.1"/>
    </source>
</evidence>
<reference evidence="6 7" key="2">
    <citation type="submission" date="2024-05" db="EMBL/GenBank/DDBJ databases">
        <authorList>
            <person name="Chen Y."/>
            <person name="Shah S."/>
            <person name="Dougan E. K."/>
            <person name="Thang M."/>
            <person name="Chan C."/>
        </authorList>
    </citation>
    <scope>NUCLEOTIDE SEQUENCE [LARGE SCALE GENOMIC DNA]</scope>
</reference>
<dbReference type="GO" id="GO:0009749">
    <property type="term" value="P:response to glucose"/>
    <property type="evidence" value="ECO:0007669"/>
    <property type="project" value="TreeGrafter"/>
</dbReference>
<dbReference type="SUPFAM" id="SSF53784">
    <property type="entry name" value="Phosphofructokinase"/>
    <property type="match status" value="1"/>
</dbReference>
<dbReference type="EMBL" id="CAMXCT020000600">
    <property type="protein sequence ID" value="CAL1134335.1"/>
    <property type="molecule type" value="Genomic_DNA"/>
</dbReference>
<dbReference type="Proteomes" id="UP001152797">
    <property type="component" value="Unassembled WGS sequence"/>
</dbReference>
<keyword evidence="1" id="KW-0963">Cytoplasm</keyword>
<dbReference type="Pfam" id="PF10283">
    <property type="entry name" value="zf-CCHH"/>
    <property type="match status" value="1"/>
</dbReference>
<evidence type="ECO:0000256" key="2">
    <source>
        <dbReference type="ARBA" id="ARBA00023152"/>
    </source>
</evidence>
<dbReference type="GO" id="GO:0003872">
    <property type="term" value="F:6-phosphofructokinase activity"/>
    <property type="evidence" value="ECO:0007669"/>
    <property type="project" value="InterPro"/>
</dbReference>
<name>A0A9P1FNL1_9DINO</name>
<dbReference type="EMBL" id="CAMXCT010000600">
    <property type="protein sequence ID" value="CAI3980960.1"/>
    <property type="molecule type" value="Genomic_DNA"/>
</dbReference>
<dbReference type="SUPFAM" id="SSF57850">
    <property type="entry name" value="RING/U-box"/>
    <property type="match status" value="1"/>
</dbReference>
<gene>
    <name evidence="5" type="ORF">C1SCF055_LOCUS8799</name>
</gene>
<dbReference type="Gene3D" id="1.10.10.480">
    <property type="entry name" value="Phosphofructokinase, domain 3"/>
    <property type="match status" value="1"/>
</dbReference>
<dbReference type="Gene3D" id="3.40.50.460">
    <property type="entry name" value="Phosphofructokinase domain"/>
    <property type="match status" value="1"/>
</dbReference>
<proteinExistence type="predicted"/>
<dbReference type="EMBL" id="CAMXCT030000600">
    <property type="protein sequence ID" value="CAL4768272.1"/>
    <property type="molecule type" value="Genomic_DNA"/>
</dbReference>
<dbReference type="InterPro" id="IPR019406">
    <property type="entry name" value="APLF_PBZ"/>
</dbReference>
<feature type="compositionally biased region" description="Low complexity" evidence="3">
    <location>
        <begin position="687"/>
        <end position="697"/>
    </location>
</feature>
<evidence type="ECO:0000256" key="1">
    <source>
        <dbReference type="ARBA" id="ARBA00022490"/>
    </source>
</evidence>
<evidence type="ECO:0000313" key="5">
    <source>
        <dbReference type="EMBL" id="CAI3980960.1"/>
    </source>
</evidence>
<dbReference type="OrthoDB" id="427365at2759"/>
<dbReference type="PANTHER" id="PTHR43650">
    <property type="entry name" value="PYROPHOSPHATE--FRUCTOSE 6-PHOSPHATE 1-PHOSPHOTRANSFERASE"/>
    <property type="match status" value="1"/>
</dbReference>
<keyword evidence="2" id="KW-0324">Glycolysis</keyword>
<keyword evidence="7" id="KW-1185">Reference proteome</keyword>
<dbReference type="PANTHER" id="PTHR43650:SF1">
    <property type="entry name" value="PYROPHOSPHATE--FRUCTOSE 6-PHOSPHATE 1-PHOSPHOTRANSFERASE SUBUNIT BETA 2"/>
    <property type="match status" value="1"/>
</dbReference>
<feature type="compositionally biased region" description="Low complexity" evidence="3">
    <location>
        <begin position="648"/>
        <end position="661"/>
    </location>
</feature>
<protein>
    <recommendedName>
        <fullName evidence="4">PBZ-type domain-containing protein</fullName>
    </recommendedName>
</protein>
<organism evidence="5">
    <name type="scientific">Cladocopium goreaui</name>
    <dbReference type="NCBI Taxonomy" id="2562237"/>
    <lineage>
        <taxon>Eukaryota</taxon>
        <taxon>Sar</taxon>
        <taxon>Alveolata</taxon>
        <taxon>Dinophyceae</taxon>
        <taxon>Suessiales</taxon>
        <taxon>Symbiodiniaceae</taxon>
        <taxon>Cladocopium</taxon>
    </lineage>
</organism>
<evidence type="ECO:0000256" key="3">
    <source>
        <dbReference type="SAM" id="MobiDB-lite"/>
    </source>
</evidence>
<evidence type="ECO:0000313" key="7">
    <source>
        <dbReference type="Proteomes" id="UP001152797"/>
    </source>
</evidence>
<reference evidence="5" key="1">
    <citation type="submission" date="2022-10" db="EMBL/GenBank/DDBJ databases">
        <authorList>
            <person name="Chen Y."/>
            <person name="Dougan E. K."/>
            <person name="Chan C."/>
            <person name="Rhodes N."/>
            <person name="Thang M."/>
        </authorList>
    </citation>
    <scope>NUCLEOTIDE SEQUENCE</scope>
</reference>